<dbReference type="Pfam" id="PF14602">
    <property type="entry name" value="Hexapep_2"/>
    <property type="match status" value="1"/>
</dbReference>
<evidence type="ECO:0000256" key="1">
    <source>
        <dbReference type="ARBA" id="ARBA00007274"/>
    </source>
</evidence>
<proteinExistence type="inferred from homology"/>
<dbReference type="AlphaFoldDB" id="A0A6B3QTN0"/>
<sequence length="169" mass="18116">MDFAQKVRRAIGMTEQINTLAYAQQREIQERWSELTGQEVDETFHLIPPVYTDHGVNIRVGRNVFVNQGCRFNDVGGIEIDDDVMLGPAVSLITSGHPLDPARRRTGITSAPIRIGRNVWIGASAVVLQGVTISADAVVAAGAVVTRDVPARSVVAGVPATVIRSGISC</sequence>
<comment type="caution">
    <text evidence="3">The sequence shown here is derived from an EMBL/GenBank/DDBJ whole genome shotgun (WGS) entry which is preliminary data.</text>
</comment>
<dbReference type="PANTHER" id="PTHR23416:SF23">
    <property type="entry name" value="ACETYLTRANSFERASE C18B11.09C-RELATED"/>
    <property type="match status" value="1"/>
</dbReference>
<dbReference type="InterPro" id="IPR001451">
    <property type="entry name" value="Hexapep"/>
</dbReference>
<dbReference type="RefSeq" id="WP_164459703.1">
    <property type="nucleotide sequence ID" value="NZ_JAAIFS010000005.1"/>
</dbReference>
<dbReference type="InterPro" id="IPR051159">
    <property type="entry name" value="Hexapeptide_acetyltransf"/>
</dbReference>
<accession>A0A6B3QTN0</accession>
<dbReference type="EMBL" id="JAAIFS010000005">
    <property type="protein sequence ID" value="NEV89775.1"/>
    <property type="molecule type" value="Genomic_DNA"/>
</dbReference>
<dbReference type="InterPro" id="IPR011004">
    <property type="entry name" value="Trimer_LpxA-like_sf"/>
</dbReference>
<dbReference type="GO" id="GO:0008374">
    <property type="term" value="F:O-acyltransferase activity"/>
    <property type="evidence" value="ECO:0007669"/>
    <property type="project" value="TreeGrafter"/>
</dbReference>
<dbReference type="SUPFAM" id="SSF51161">
    <property type="entry name" value="Trimeric LpxA-like enzymes"/>
    <property type="match status" value="1"/>
</dbReference>
<keyword evidence="2 3" id="KW-0808">Transferase</keyword>
<reference evidence="3" key="1">
    <citation type="journal article" date="2020" name="Microorganisms">
        <title>Isolation, Genomic and Metabolomic Characterization of Streptomyces tendae VITAKN with Quorum Sensing Inhibitory Activity from Southern India.</title>
        <authorList>
            <person name="Ishaque N.M."/>
            <person name="Burgsdorf I."/>
            <person name="Limlingan Malit J.J."/>
            <person name="Saha S."/>
            <person name="Teta R."/>
            <person name="Ewe D."/>
            <person name="Kannabiran K."/>
            <person name="Hrouzek P."/>
            <person name="Steindler L."/>
            <person name="Costantino V."/>
            <person name="Saurav K."/>
        </authorList>
    </citation>
    <scope>NUCLEOTIDE SEQUENCE</scope>
    <source>
        <strain evidence="3">VITAKN</strain>
    </source>
</reference>
<dbReference type="PANTHER" id="PTHR23416">
    <property type="entry name" value="SIALIC ACID SYNTHASE-RELATED"/>
    <property type="match status" value="1"/>
</dbReference>
<gene>
    <name evidence="3" type="ORF">GUR47_24365</name>
</gene>
<protein>
    <submittedName>
        <fullName evidence="3">Sugar O-acetyltransferase</fullName>
    </submittedName>
</protein>
<organism evidence="3">
    <name type="scientific">Streptomyces tendae</name>
    <dbReference type="NCBI Taxonomy" id="1932"/>
    <lineage>
        <taxon>Bacteria</taxon>
        <taxon>Bacillati</taxon>
        <taxon>Actinomycetota</taxon>
        <taxon>Actinomycetes</taxon>
        <taxon>Kitasatosporales</taxon>
        <taxon>Streptomycetaceae</taxon>
        <taxon>Streptomyces</taxon>
    </lineage>
</organism>
<dbReference type="Gene3D" id="2.160.10.10">
    <property type="entry name" value="Hexapeptide repeat proteins"/>
    <property type="match status" value="1"/>
</dbReference>
<name>A0A6B3QTN0_STRTE</name>
<evidence type="ECO:0000313" key="3">
    <source>
        <dbReference type="EMBL" id="NEV89775.1"/>
    </source>
</evidence>
<evidence type="ECO:0000256" key="2">
    <source>
        <dbReference type="ARBA" id="ARBA00022679"/>
    </source>
</evidence>
<comment type="similarity">
    <text evidence="1">Belongs to the transferase hexapeptide repeat family.</text>
</comment>